<feature type="region of interest" description="Disordered" evidence="1">
    <location>
        <begin position="1"/>
        <end position="214"/>
    </location>
</feature>
<organism evidence="2 3">
    <name type="scientific">Fusarium austroamericanum</name>
    <dbReference type="NCBI Taxonomy" id="282268"/>
    <lineage>
        <taxon>Eukaryota</taxon>
        <taxon>Fungi</taxon>
        <taxon>Dikarya</taxon>
        <taxon>Ascomycota</taxon>
        <taxon>Pezizomycotina</taxon>
        <taxon>Sordariomycetes</taxon>
        <taxon>Hypocreomycetidae</taxon>
        <taxon>Hypocreales</taxon>
        <taxon>Nectriaceae</taxon>
        <taxon>Fusarium</taxon>
    </lineage>
</organism>
<feature type="compositionally biased region" description="Basic and acidic residues" evidence="1">
    <location>
        <begin position="132"/>
        <end position="148"/>
    </location>
</feature>
<comment type="caution">
    <text evidence="2">The sequence shown here is derived from an EMBL/GenBank/DDBJ whole genome shotgun (WGS) entry which is preliminary data.</text>
</comment>
<feature type="compositionally biased region" description="Acidic residues" evidence="1">
    <location>
        <begin position="149"/>
        <end position="158"/>
    </location>
</feature>
<feature type="non-terminal residue" evidence="2">
    <location>
        <position position="269"/>
    </location>
</feature>
<proteinExistence type="predicted"/>
<feature type="compositionally biased region" description="Basic and acidic residues" evidence="1">
    <location>
        <begin position="89"/>
        <end position="101"/>
    </location>
</feature>
<feature type="compositionally biased region" description="Basic and acidic residues" evidence="1">
    <location>
        <begin position="33"/>
        <end position="52"/>
    </location>
</feature>
<keyword evidence="3" id="KW-1185">Reference proteome</keyword>
<dbReference type="AlphaFoldDB" id="A0AAN6BUU0"/>
<feature type="compositionally biased region" description="Acidic residues" evidence="1">
    <location>
        <begin position="237"/>
        <end position="262"/>
    </location>
</feature>
<name>A0AAN6BUU0_FUSAU</name>
<evidence type="ECO:0000313" key="2">
    <source>
        <dbReference type="EMBL" id="KAF5227971.1"/>
    </source>
</evidence>
<dbReference type="Proteomes" id="UP000537989">
    <property type="component" value="Unassembled WGS sequence"/>
</dbReference>
<gene>
    <name evidence="2" type="ORF">FAUST_11403</name>
</gene>
<feature type="compositionally biased region" description="Basic residues" evidence="1">
    <location>
        <begin position="1"/>
        <end position="12"/>
    </location>
</feature>
<evidence type="ECO:0000313" key="3">
    <source>
        <dbReference type="Proteomes" id="UP000537989"/>
    </source>
</evidence>
<dbReference type="EMBL" id="JAAMOD010000516">
    <property type="protein sequence ID" value="KAF5227971.1"/>
    <property type="molecule type" value="Genomic_DNA"/>
</dbReference>
<feature type="region of interest" description="Disordered" evidence="1">
    <location>
        <begin position="230"/>
        <end position="269"/>
    </location>
</feature>
<accession>A0AAN6BUU0</accession>
<reference evidence="2 3" key="1">
    <citation type="submission" date="2020-02" db="EMBL/GenBank/DDBJ databases">
        <title>Identification and distribution of gene clusters putatively required for synthesis of sphingolipid metabolism inhibitors in phylogenetically diverse species of the filamentous fungus Fusarium.</title>
        <authorList>
            <person name="Kim H.-S."/>
            <person name="Busman M."/>
            <person name="Brown D.W."/>
            <person name="Divon H."/>
            <person name="Uhlig S."/>
            <person name="Proctor R.H."/>
        </authorList>
    </citation>
    <scope>NUCLEOTIDE SEQUENCE [LARGE SCALE GENOMIC DNA]</scope>
    <source>
        <strain evidence="2 3">NRRL 2903</strain>
    </source>
</reference>
<protein>
    <submittedName>
        <fullName evidence="2">Uncharacterized protein</fullName>
    </submittedName>
</protein>
<sequence length="269" mass="30288">MRNKPNKQRPQRNSRPARNDNRDRPYQNSDSYRPGDRHDLPPRPPPPRDDFRNSGGDSYRPNVPQGDFTFRMDKPAGMPEFPADYRGPPSDRRGPRRDGGRGRGRGRGGRRWQPPPHPSERALVSGATQNMPEERLGEDGIAKFRDVDQLSDDDELDMDISSSSEAEGPSKKRARTTNDDENDDDASGDAAPKWSNPDPYTALPCPDESTRKKKDMVKLIRKARLEDQTGKLAASTEAEDFISFDFTEDEDEEASDGEEEEQKDAPPPP</sequence>
<evidence type="ECO:0000256" key="1">
    <source>
        <dbReference type="SAM" id="MobiDB-lite"/>
    </source>
</evidence>